<dbReference type="SMART" id="SM00490">
    <property type="entry name" value="HELICc"/>
    <property type="match status" value="1"/>
</dbReference>
<evidence type="ECO:0000256" key="1">
    <source>
        <dbReference type="ARBA" id="ARBA00022741"/>
    </source>
</evidence>
<name>A0ABQ2KTW0_9BACL</name>
<keyword evidence="3" id="KW-0238">DNA-binding</keyword>
<dbReference type="Gene3D" id="3.40.50.300">
    <property type="entry name" value="P-loop containing nucleotide triphosphate hydrolases"/>
    <property type="match status" value="2"/>
</dbReference>
<dbReference type="InterPro" id="IPR001650">
    <property type="entry name" value="Helicase_C-like"/>
</dbReference>
<dbReference type="Pfam" id="PF00271">
    <property type="entry name" value="Helicase_C"/>
    <property type="match status" value="1"/>
</dbReference>
<protein>
    <submittedName>
        <fullName evidence="6">Uncharacterized protein</fullName>
    </submittedName>
</protein>
<keyword evidence="7" id="KW-1185">Reference proteome</keyword>
<dbReference type="InterPro" id="IPR027417">
    <property type="entry name" value="P-loop_NTPase"/>
</dbReference>
<dbReference type="Proteomes" id="UP000606653">
    <property type="component" value="Unassembled WGS sequence"/>
</dbReference>
<organism evidence="6 7">
    <name type="scientific">Saccharibacillus kuerlensis</name>
    <dbReference type="NCBI Taxonomy" id="459527"/>
    <lineage>
        <taxon>Bacteria</taxon>
        <taxon>Bacillati</taxon>
        <taxon>Bacillota</taxon>
        <taxon>Bacilli</taxon>
        <taxon>Bacillales</taxon>
        <taxon>Paenibacillaceae</taxon>
        <taxon>Saccharibacillus</taxon>
    </lineage>
</organism>
<dbReference type="PANTHER" id="PTHR30580:SF1">
    <property type="entry name" value="COMF OPERON PROTEIN 1"/>
    <property type="match status" value="1"/>
</dbReference>
<gene>
    <name evidence="6" type="ORF">GCM10010969_06680</name>
</gene>
<sequence>MLFPLIESVRSRGGQVLVATPRRDVVLELAPRLRKAFPNETCVTLYGGSEERWRRGGLTLATTHQLLRFAQAFDLVVIDELDAFPFHGDPMLAYAAEICRAPEGKTVYLSATPPKELQRLVRSGRLACAKVPVRYHRHPLPVPELLHIPSLNEVLRRKKLPDSLLRRWRTSLNRGAQVFIFVPKIAFAEPLAALLRSAFAGVTVGATSSKDEERGHKVQSFRASDVRMLVTTTILERGVTVPRSDVYILEADSGLFDEASLVQMAGRAGRSADDPAGCVVFASRQKTRAQAGACRQIRRMNRLAKPFLLPQAANKGLGFRRLWSRGL</sequence>
<evidence type="ECO:0000259" key="5">
    <source>
        <dbReference type="PROSITE" id="PS51194"/>
    </source>
</evidence>
<dbReference type="Pfam" id="PF00270">
    <property type="entry name" value="DEAD"/>
    <property type="match status" value="1"/>
</dbReference>
<evidence type="ECO:0000313" key="6">
    <source>
        <dbReference type="EMBL" id="GGN93266.1"/>
    </source>
</evidence>
<dbReference type="PANTHER" id="PTHR30580">
    <property type="entry name" value="PRIMOSOMAL PROTEIN N"/>
    <property type="match status" value="1"/>
</dbReference>
<dbReference type="PROSITE" id="PS51194">
    <property type="entry name" value="HELICASE_CTER"/>
    <property type="match status" value="1"/>
</dbReference>
<proteinExistence type="predicted"/>
<comment type="caution">
    <text evidence="6">The sequence shown here is derived from an EMBL/GenBank/DDBJ whole genome shotgun (WGS) entry which is preliminary data.</text>
</comment>
<evidence type="ECO:0000313" key="7">
    <source>
        <dbReference type="Proteomes" id="UP000606653"/>
    </source>
</evidence>
<dbReference type="SMART" id="SM00487">
    <property type="entry name" value="DEXDc"/>
    <property type="match status" value="1"/>
</dbReference>
<dbReference type="InterPro" id="IPR011545">
    <property type="entry name" value="DEAD/DEAH_box_helicase_dom"/>
</dbReference>
<keyword evidence="1" id="KW-0547">Nucleotide-binding</keyword>
<reference evidence="7" key="1">
    <citation type="journal article" date="2019" name="Int. J. Syst. Evol. Microbiol.">
        <title>The Global Catalogue of Microorganisms (GCM) 10K type strain sequencing project: providing services to taxonomists for standard genome sequencing and annotation.</title>
        <authorList>
            <consortium name="The Broad Institute Genomics Platform"/>
            <consortium name="The Broad Institute Genome Sequencing Center for Infectious Disease"/>
            <person name="Wu L."/>
            <person name="Ma J."/>
        </authorList>
    </citation>
    <scope>NUCLEOTIDE SEQUENCE [LARGE SCALE GENOMIC DNA]</scope>
    <source>
        <strain evidence="7">CGMCC 1.6964</strain>
    </source>
</reference>
<dbReference type="InterPro" id="IPR014001">
    <property type="entry name" value="Helicase_ATP-bd"/>
</dbReference>
<dbReference type="PROSITE" id="PS51192">
    <property type="entry name" value="HELICASE_ATP_BIND_1"/>
    <property type="match status" value="1"/>
</dbReference>
<accession>A0ABQ2KTW0</accession>
<evidence type="ECO:0000256" key="2">
    <source>
        <dbReference type="ARBA" id="ARBA00022840"/>
    </source>
</evidence>
<evidence type="ECO:0000259" key="4">
    <source>
        <dbReference type="PROSITE" id="PS51192"/>
    </source>
</evidence>
<dbReference type="EMBL" id="BMLN01000002">
    <property type="protein sequence ID" value="GGN93266.1"/>
    <property type="molecule type" value="Genomic_DNA"/>
</dbReference>
<evidence type="ECO:0000256" key="3">
    <source>
        <dbReference type="ARBA" id="ARBA00023125"/>
    </source>
</evidence>
<feature type="domain" description="Helicase C-terminal" evidence="5">
    <location>
        <begin position="164"/>
        <end position="327"/>
    </location>
</feature>
<keyword evidence="2" id="KW-0067">ATP-binding</keyword>
<dbReference type="SUPFAM" id="SSF52540">
    <property type="entry name" value="P-loop containing nucleoside triphosphate hydrolases"/>
    <property type="match status" value="1"/>
</dbReference>
<feature type="domain" description="Helicase ATP-binding" evidence="4">
    <location>
        <begin position="1"/>
        <end position="131"/>
    </location>
</feature>